<sequence length="529" mass="58861">MFEIKNMLACQKDKLFEIDLKLSLSLKQNALAFLHLHLLRSAPAVVSRARGRRRLLHLPFLFVFCCVCSPFLRPVEIRCALESSSVTASLIGSGEIGSLYCRLRSGFPVRRPSELSSWRRVEVRWTLSRGRLVVVRRVIFVVERSTELPFISSCGLVLFLVYCLRVHRGVAAVWWSQVCGFVRVAAVRSQVPAIHGCAPLFLVAALPLFQPSPFYLPENRYKFFVLEFGFAGLFLVGLAVFGSGGSSFVTGEVERSDAKDLQVLVGVASIWISCEAVRVGVKRSRFLGFGSGGSQFYFAEAVRAIVLAACRGAVDSFSWSSGSCSKSYLRCGEEYRAPFHFGLWSCRLVKGLVSCSWKVVVVYCLRVHRGVAAVWWSQVCWFVRVAAVRSQVPAVHGCAPLFLTAALPLFQPSPFYLMEDRYKFFVLEFGFAGLFLPDCFRISGPVAAVASVCSFRVAFQASCGVNYKPDFGGDCKAVVCIWNSLLLLVLRFIDSDGYKLCGVHRELATPETTREFPPSEATRRTSHFP</sequence>
<dbReference type="AlphaFoldDB" id="A0A8S9MIK0"/>
<evidence type="ECO:0000313" key="3">
    <source>
        <dbReference type="Proteomes" id="UP000712281"/>
    </source>
</evidence>
<dbReference type="EMBL" id="QGKW02000007">
    <property type="protein sequence ID" value="KAF2618058.1"/>
    <property type="molecule type" value="Genomic_DNA"/>
</dbReference>
<evidence type="ECO:0000313" key="2">
    <source>
        <dbReference type="EMBL" id="KAF2618058.1"/>
    </source>
</evidence>
<keyword evidence="1" id="KW-0812">Transmembrane</keyword>
<dbReference type="Proteomes" id="UP000712281">
    <property type="component" value="Unassembled WGS sequence"/>
</dbReference>
<accession>A0A8S9MIK0</accession>
<reference evidence="2" key="1">
    <citation type="submission" date="2019-12" db="EMBL/GenBank/DDBJ databases">
        <title>Genome sequencing and annotation of Brassica cretica.</title>
        <authorList>
            <person name="Studholme D.J."/>
            <person name="Sarris P.F."/>
        </authorList>
    </citation>
    <scope>NUCLEOTIDE SEQUENCE</scope>
    <source>
        <strain evidence="2">PFS-001/15</strain>
        <tissue evidence="2">Leaf</tissue>
    </source>
</reference>
<evidence type="ECO:0000256" key="1">
    <source>
        <dbReference type="SAM" id="Phobius"/>
    </source>
</evidence>
<protein>
    <submittedName>
        <fullName evidence="2">Uncharacterized protein</fullName>
    </submittedName>
</protein>
<proteinExistence type="predicted"/>
<comment type="caution">
    <text evidence="2">The sequence shown here is derived from an EMBL/GenBank/DDBJ whole genome shotgun (WGS) entry which is preliminary data.</text>
</comment>
<feature type="transmembrane region" description="Helical" evidence="1">
    <location>
        <begin position="221"/>
        <end position="241"/>
    </location>
</feature>
<name>A0A8S9MIK0_BRACR</name>
<gene>
    <name evidence="2" type="ORF">F2Q68_00041935</name>
</gene>
<organism evidence="2 3">
    <name type="scientific">Brassica cretica</name>
    <name type="common">Mustard</name>
    <dbReference type="NCBI Taxonomy" id="69181"/>
    <lineage>
        <taxon>Eukaryota</taxon>
        <taxon>Viridiplantae</taxon>
        <taxon>Streptophyta</taxon>
        <taxon>Embryophyta</taxon>
        <taxon>Tracheophyta</taxon>
        <taxon>Spermatophyta</taxon>
        <taxon>Magnoliopsida</taxon>
        <taxon>eudicotyledons</taxon>
        <taxon>Gunneridae</taxon>
        <taxon>Pentapetalae</taxon>
        <taxon>rosids</taxon>
        <taxon>malvids</taxon>
        <taxon>Brassicales</taxon>
        <taxon>Brassicaceae</taxon>
        <taxon>Brassiceae</taxon>
        <taxon>Brassica</taxon>
    </lineage>
</organism>
<keyword evidence="1" id="KW-1133">Transmembrane helix</keyword>
<keyword evidence="1" id="KW-0472">Membrane</keyword>